<dbReference type="Proteomes" id="UP000020529">
    <property type="component" value="Unassembled WGS sequence"/>
</dbReference>
<evidence type="ECO:0000313" key="2">
    <source>
        <dbReference type="EMBL" id="EXY76401.1"/>
    </source>
</evidence>
<dbReference type="AlphaFoldDB" id="A0A015TZM1"/>
<name>A0A015TZM1_BACFG</name>
<proteinExistence type="predicted"/>
<organism evidence="2 3">
    <name type="scientific">Bacteroides fragilis str. 3988T(B)14</name>
    <dbReference type="NCBI Taxonomy" id="1339315"/>
    <lineage>
        <taxon>Bacteria</taxon>
        <taxon>Pseudomonadati</taxon>
        <taxon>Bacteroidota</taxon>
        <taxon>Bacteroidia</taxon>
        <taxon>Bacteroidales</taxon>
        <taxon>Bacteroidaceae</taxon>
        <taxon>Bacteroides</taxon>
    </lineage>
</organism>
<accession>A0A015TZM1</accession>
<gene>
    <name evidence="2" type="ORF">M124_4720</name>
</gene>
<keyword evidence="1" id="KW-1133">Transmembrane helix</keyword>
<reference evidence="2 3" key="1">
    <citation type="submission" date="2014-02" db="EMBL/GenBank/DDBJ databases">
        <authorList>
            <person name="Sears C."/>
            <person name="Carroll K."/>
            <person name="Sack B.R."/>
            <person name="Qadri F."/>
            <person name="Myers L.L."/>
            <person name="Chung G.-T."/>
            <person name="Escheverria P."/>
            <person name="Fraser C.M."/>
            <person name="Sadzewicz L."/>
            <person name="Shefchek K.A."/>
            <person name="Tallon L."/>
            <person name="Das S.P."/>
            <person name="Daugherty S."/>
            <person name="Mongodin E.F."/>
        </authorList>
    </citation>
    <scope>NUCLEOTIDE SEQUENCE [LARGE SCALE GENOMIC DNA]</scope>
    <source>
        <strain evidence="3">3988T(B)14</strain>
    </source>
</reference>
<keyword evidence="1" id="KW-0812">Transmembrane</keyword>
<feature type="non-terminal residue" evidence="2">
    <location>
        <position position="41"/>
    </location>
</feature>
<evidence type="ECO:0000313" key="3">
    <source>
        <dbReference type="Proteomes" id="UP000020529"/>
    </source>
</evidence>
<sequence>MKDKLFKYYFSFCGIVFIIIYADYYMSLLPTNWKEYFLNIE</sequence>
<evidence type="ECO:0000256" key="1">
    <source>
        <dbReference type="SAM" id="Phobius"/>
    </source>
</evidence>
<keyword evidence="1" id="KW-0472">Membrane</keyword>
<comment type="caution">
    <text evidence="2">The sequence shown here is derived from an EMBL/GenBank/DDBJ whole genome shotgun (WGS) entry which is preliminary data.</text>
</comment>
<feature type="transmembrane region" description="Helical" evidence="1">
    <location>
        <begin position="6"/>
        <end position="26"/>
    </location>
</feature>
<protein>
    <submittedName>
        <fullName evidence="2">Uncharacterized protein</fullName>
    </submittedName>
</protein>
<dbReference type="EMBL" id="JGCY01000164">
    <property type="protein sequence ID" value="EXY76401.1"/>
    <property type="molecule type" value="Genomic_DNA"/>
</dbReference>